<dbReference type="Gene3D" id="1.10.238.10">
    <property type="entry name" value="EF-hand"/>
    <property type="match status" value="1"/>
</dbReference>
<evidence type="ECO:0000313" key="2">
    <source>
        <dbReference type="Proteomes" id="UP001603857"/>
    </source>
</evidence>
<name>A0ABD1MTT6_9FABA</name>
<reference evidence="1 2" key="1">
    <citation type="submission" date="2024-08" db="EMBL/GenBank/DDBJ databases">
        <title>Insights into the chromosomal genome structure of Flemingia macrophylla.</title>
        <authorList>
            <person name="Ding Y."/>
            <person name="Zhao Y."/>
            <person name="Bi W."/>
            <person name="Wu M."/>
            <person name="Zhao G."/>
            <person name="Gong Y."/>
            <person name="Li W."/>
            <person name="Zhang P."/>
        </authorList>
    </citation>
    <scope>NUCLEOTIDE SEQUENCE [LARGE SCALE GENOMIC DNA]</scope>
    <source>
        <strain evidence="1">DYQJB</strain>
        <tissue evidence="1">Leaf</tissue>
    </source>
</reference>
<organism evidence="1 2">
    <name type="scientific">Flemingia macrophylla</name>
    <dbReference type="NCBI Taxonomy" id="520843"/>
    <lineage>
        <taxon>Eukaryota</taxon>
        <taxon>Viridiplantae</taxon>
        <taxon>Streptophyta</taxon>
        <taxon>Embryophyta</taxon>
        <taxon>Tracheophyta</taxon>
        <taxon>Spermatophyta</taxon>
        <taxon>Magnoliopsida</taxon>
        <taxon>eudicotyledons</taxon>
        <taxon>Gunneridae</taxon>
        <taxon>Pentapetalae</taxon>
        <taxon>rosids</taxon>
        <taxon>fabids</taxon>
        <taxon>Fabales</taxon>
        <taxon>Fabaceae</taxon>
        <taxon>Papilionoideae</taxon>
        <taxon>50 kb inversion clade</taxon>
        <taxon>NPAAA clade</taxon>
        <taxon>indigoferoid/millettioid clade</taxon>
        <taxon>Phaseoleae</taxon>
        <taxon>Flemingia</taxon>
    </lineage>
</organism>
<gene>
    <name evidence="1" type="ORF">Fmac_013677</name>
</gene>
<sequence length="154" mass="16591">MDENGCLGSIVDVLRFGHTTMAALVGALGNEGIAKEAAVALALIVRQPVRAKAVMNEEAAVTPPELGILMRSLGGNPTQAQLKAIVAQENLTAPIPLPSFLDLMPNHMKPEPFNRHLRHAFKVLHKDHDKRSRSAVVVSYLQLVMLTTGKLVSS</sequence>
<dbReference type="SUPFAM" id="SSF47473">
    <property type="entry name" value="EF-hand"/>
    <property type="match status" value="1"/>
</dbReference>
<proteinExistence type="predicted"/>
<evidence type="ECO:0000313" key="1">
    <source>
        <dbReference type="EMBL" id="KAL2339231.1"/>
    </source>
</evidence>
<dbReference type="AlphaFoldDB" id="A0ABD1MTT6"/>
<dbReference type="InterPro" id="IPR011992">
    <property type="entry name" value="EF-hand-dom_pair"/>
</dbReference>
<keyword evidence="2" id="KW-1185">Reference proteome</keyword>
<accession>A0ABD1MTT6</accession>
<comment type="caution">
    <text evidence="1">The sequence shown here is derived from an EMBL/GenBank/DDBJ whole genome shotgun (WGS) entry which is preliminary data.</text>
</comment>
<dbReference type="EMBL" id="JBGMDY010000004">
    <property type="protein sequence ID" value="KAL2339231.1"/>
    <property type="molecule type" value="Genomic_DNA"/>
</dbReference>
<dbReference type="Proteomes" id="UP001603857">
    <property type="component" value="Unassembled WGS sequence"/>
</dbReference>
<protein>
    <submittedName>
        <fullName evidence="1">Uncharacterized protein</fullName>
    </submittedName>
</protein>